<feature type="region of interest" description="Disordered" evidence="1">
    <location>
        <begin position="1"/>
        <end position="49"/>
    </location>
</feature>
<dbReference type="AlphaFoldDB" id="A0A0L9TCR9"/>
<proteinExistence type="predicted"/>
<evidence type="ECO:0000313" key="2">
    <source>
        <dbReference type="EMBL" id="KOM28176.1"/>
    </source>
</evidence>
<accession>A0A0L9TCR9</accession>
<dbReference type="EMBL" id="KQ258418">
    <property type="protein sequence ID" value="KOM28176.1"/>
    <property type="molecule type" value="Genomic_DNA"/>
</dbReference>
<dbReference type="Proteomes" id="UP000053144">
    <property type="component" value="Unassembled WGS sequence"/>
</dbReference>
<protein>
    <submittedName>
        <fullName evidence="2">Uncharacterized protein</fullName>
    </submittedName>
</protein>
<organism evidence="2 3">
    <name type="scientific">Phaseolus angularis</name>
    <name type="common">Azuki bean</name>
    <name type="synonym">Vigna angularis</name>
    <dbReference type="NCBI Taxonomy" id="3914"/>
    <lineage>
        <taxon>Eukaryota</taxon>
        <taxon>Viridiplantae</taxon>
        <taxon>Streptophyta</taxon>
        <taxon>Embryophyta</taxon>
        <taxon>Tracheophyta</taxon>
        <taxon>Spermatophyta</taxon>
        <taxon>Magnoliopsida</taxon>
        <taxon>eudicotyledons</taxon>
        <taxon>Gunneridae</taxon>
        <taxon>Pentapetalae</taxon>
        <taxon>rosids</taxon>
        <taxon>fabids</taxon>
        <taxon>Fabales</taxon>
        <taxon>Fabaceae</taxon>
        <taxon>Papilionoideae</taxon>
        <taxon>50 kb inversion clade</taxon>
        <taxon>NPAAA clade</taxon>
        <taxon>indigoferoid/millettioid clade</taxon>
        <taxon>Phaseoleae</taxon>
        <taxon>Vigna</taxon>
    </lineage>
</organism>
<name>A0A0L9TCR9_PHAAN</name>
<gene>
    <name evidence="2" type="ORF">LR48_Vigan510s000100</name>
</gene>
<evidence type="ECO:0000256" key="1">
    <source>
        <dbReference type="SAM" id="MobiDB-lite"/>
    </source>
</evidence>
<reference evidence="3" key="1">
    <citation type="journal article" date="2015" name="Proc. Natl. Acad. Sci. U.S.A.">
        <title>Genome sequencing of adzuki bean (Vigna angularis) provides insight into high starch and low fat accumulation and domestication.</title>
        <authorList>
            <person name="Yang K."/>
            <person name="Tian Z."/>
            <person name="Chen C."/>
            <person name="Luo L."/>
            <person name="Zhao B."/>
            <person name="Wang Z."/>
            <person name="Yu L."/>
            <person name="Li Y."/>
            <person name="Sun Y."/>
            <person name="Li W."/>
            <person name="Chen Y."/>
            <person name="Li Y."/>
            <person name="Zhang Y."/>
            <person name="Ai D."/>
            <person name="Zhao J."/>
            <person name="Shang C."/>
            <person name="Ma Y."/>
            <person name="Wu B."/>
            <person name="Wang M."/>
            <person name="Gao L."/>
            <person name="Sun D."/>
            <person name="Zhang P."/>
            <person name="Guo F."/>
            <person name="Wang W."/>
            <person name="Li Y."/>
            <person name="Wang J."/>
            <person name="Varshney R.K."/>
            <person name="Wang J."/>
            <person name="Ling H.Q."/>
            <person name="Wan P."/>
        </authorList>
    </citation>
    <scope>NUCLEOTIDE SEQUENCE</scope>
    <source>
        <strain evidence="3">cv. Jingnong 6</strain>
    </source>
</reference>
<feature type="compositionally biased region" description="Basic and acidic residues" evidence="1">
    <location>
        <begin position="8"/>
        <end position="19"/>
    </location>
</feature>
<evidence type="ECO:0000313" key="3">
    <source>
        <dbReference type="Proteomes" id="UP000053144"/>
    </source>
</evidence>
<sequence>MENPKAYNMEDGRRRRTQEEEGSVPTNPSSPPSSPLSEIVPPNDQRPQTLRVSGLNKLSAISLASVLSSLLDERPFLSFSGRASPLNVLDERTLAGDERFCMCLLWFAL</sequence>
<dbReference type="Gramene" id="KOM28176">
    <property type="protein sequence ID" value="KOM28176"/>
    <property type="gene ID" value="LR48_Vigan510s000100"/>
</dbReference>